<comment type="catalytic activity">
    <reaction evidence="1">
        <text>RNA(n) + a ribonucleoside 5'-triphosphate = RNA(n+1) + diphosphate</text>
        <dbReference type="Rhea" id="RHEA:21248"/>
        <dbReference type="Rhea" id="RHEA-COMP:14527"/>
        <dbReference type="Rhea" id="RHEA-COMP:17342"/>
        <dbReference type="ChEBI" id="CHEBI:33019"/>
        <dbReference type="ChEBI" id="CHEBI:61557"/>
        <dbReference type="ChEBI" id="CHEBI:140395"/>
        <dbReference type="EC" id="2.7.7.48"/>
    </reaction>
</comment>
<dbReference type="InterPro" id="IPR007855">
    <property type="entry name" value="RDRP"/>
</dbReference>
<dbReference type="PANTHER" id="PTHR23079:SF55">
    <property type="entry name" value="RNA-DIRECTED RNA POLYMERASE"/>
    <property type="match status" value="1"/>
</dbReference>
<keyword evidence="5" id="KW-1185">Reference proteome</keyword>
<keyword evidence="1" id="KW-0696">RNA-directed RNA polymerase</keyword>
<dbReference type="GO" id="GO:0003968">
    <property type="term" value="F:RNA-directed RNA polymerase activity"/>
    <property type="evidence" value="ECO:0007669"/>
    <property type="project" value="UniProtKB-KW"/>
</dbReference>
<comment type="similarity">
    <text evidence="1">Belongs to the RdRP family.</text>
</comment>
<reference evidence="4" key="1">
    <citation type="journal article" date="2020" name="Cell">
        <title>Large-Scale Comparative Analyses of Tick Genomes Elucidate Their Genetic Diversity and Vector Capacities.</title>
        <authorList>
            <consortium name="Tick Genome and Microbiome Consortium (TIGMIC)"/>
            <person name="Jia N."/>
            <person name="Wang J."/>
            <person name="Shi W."/>
            <person name="Du L."/>
            <person name="Sun Y."/>
            <person name="Zhan W."/>
            <person name="Jiang J.F."/>
            <person name="Wang Q."/>
            <person name="Zhang B."/>
            <person name="Ji P."/>
            <person name="Bell-Sakyi L."/>
            <person name="Cui X.M."/>
            <person name="Yuan T.T."/>
            <person name="Jiang B.G."/>
            <person name="Yang W.F."/>
            <person name="Lam T.T."/>
            <person name="Chang Q.C."/>
            <person name="Ding S.J."/>
            <person name="Wang X.J."/>
            <person name="Zhu J.G."/>
            <person name="Ruan X.D."/>
            <person name="Zhao L."/>
            <person name="Wei J.T."/>
            <person name="Ye R.Z."/>
            <person name="Que T.C."/>
            <person name="Du C.H."/>
            <person name="Zhou Y.H."/>
            <person name="Cheng J.X."/>
            <person name="Dai P.F."/>
            <person name="Guo W.B."/>
            <person name="Han X.H."/>
            <person name="Huang E.J."/>
            <person name="Li L.F."/>
            <person name="Wei W."/>
            <person name="Gao Y.C."/>
            <person name="Liu J.Z."/>
            <person name="Shao H.Z."/>
            <person name="Wang X."/>
            <person name="Wang C.C."/>
            <person name="Yang T.C."/>
            <person name="Huo Q.B."/>
            <person name="Li W."/>
            <person name="Chen H.Y."/>
            <person name="Chen S.E."/>
            <person name="Zhou L.G."/>
            <person name="Ni X.B."/>
            <person name="Tian J.H."/>
            <person name="Sheng Y."/>
            <person name="Liu T."/>
            <person name="Pan Y.S."/>
            <person name="Xia L.Y."/>
            <person name="Li J."/>
            <person name="Zhao F."/>
            <person name="Cao W.C."/>
        </authorList>
    </citation>
    <scope>NUCLEOTIDE SEQUENCE</scope>
    <source>
        <strain evidence="4">Rsan-2018</strain>
    </source>
</reference>
<feature type="domain" description="RDRP core" evidence="3">
    <location>
        <begin position="6"/>
        <end position="123"/>
    </location>
</feature>
<dbReference type="PANTHER" id="PTHR23079">
    <property type="entry name" value="RNA-DEPENDENT RNA POLYMERASE"/>
    <property type="match status" value="1"/>
</dbReference>
<dbReference type="InterPro" id="IPR057596">
    <property type="entry name" value="RDRP_core"/>
</dbReference>
<evidence type="ECO:0000259" key="3">
    <source>
        <dbReference type="Pfam" id="PF05183"/>
    </source>
</evidence>
<dbReference type="GO" id="GO:0031380">
    <property type="term" value="C:nuclear RNA-directed RNA polymerase complex"/>
    <property type="evidence" value="ECO:0007669"/>
    <property type="project" value="TreeGrafter"/>
</dbReference>
<gene>
    <name evidence="4" type="ORF">HPB52_016078</name>
</gene>
<evidence type="ECO:0000313" key="5">
    <source>
        <dbReference type="Proteomes" id="UP000821837"/>
    </source>
</evidence>
<dbReference type="GO" id="GO:0003723">
    <property type="term" value="F:RNA binding"/>
    <property type="evidence" value="ECO:0007669"/>
    <property type="project" value="UniProtKB-KW"/>
</dbReference>
<keyword evidence="1" id="KW-0694">RNA-binding</keyword>
<keyword evidence="1" id="KW-0548">Nucleotidyltransferase</keyword>
<evidence type="ECO:0000256" key="1">
    <source>
        <dbReference type="RuleBase" id="RU363098"/>
    </source>
</evidence>
<feature type="region of interest" description="Disordered" evidence="2">
    <location>
        <begin position="104"/>
        <end position="128"/>
    </location>
</feature>
<dbReference type="AlphaFoldDB" id="A0A9D4TAR6"/>
<feature type="compositionally biased region" description="Polar residues" evidence="2">
    <location>
        <begin position="119"/>
        <end position="128"/>
    </location>
</feature>
<dbReference type="Pfam" id="PF05183">
    <property type="entry name" value="RdRP"/>
    <property type="match status" value="1"/>
</dbReference>
<evidence type="ECO:0000256" key="2">
    <source>
        <dbReference type="SAM" id="MobiDB-lite"/>
    </source>
</evidence>
<proteinExistence type="inferred from homology"/>
<dbReference type="EMBL" id="JABSTV010001245">
    <property type="protein sequence ID" value="KAH7984001.1"/>
    <property type="molecule type" value="Genomic_DNA"/>
</dbReference>
<dbReference type="Proteomes" id="UP000821837">
    <property type="component" value="Chromosome 1"/>
</dbReference>
<name>A0A9D4TAR6_RHISA</name>
<dbReference type="EC" id="2.7.7.48" evidence="1"/>
<protein>
    <recommendedName>
        <fullName evidence="1">RNA-dependent RNA polymerase</fullName>
        <ecNumber evidence="1">2.7.7.48</ecNumber>
    </recommendedName>
</protein>
<reference evidence="4" key="2">
    <citation type="submission" date="2021-09" db="EMBL/GenBank/DDBJ databases">
        <authorList>
            <person name="Jia N."/>
            <person name="Wang J."/>
            <person name="Shi W."/>
            <person name="Du L."/>
            <person name="Sun Y."/>
            <person name="Zhan W."/>
            <person name="Jiang J."/>
            <person name="Wang Q."/>
            <person name="Zhang B."/>
            <person name="Ji P."/>
            <person name="Sakyi L.B."/>
            <person name="Cui X."/>
            <person name="Yuan T."/>
            <person name="Jiang B."/>
            <person name="Yang W."/>
            <person name="Lam T.T.-Y."/>
            <person name="Chang Q."/>
            <person name="Ding S."/>
            <person name="Wang X."/>
            <person name="Zhu J."/>
            <person name="Ruan X."/>
            <person name="Zhao L."/>
            <person name="Wei J."/>
            <person name="Que T."/>
            <person name="Du C."/>
            <person name="Cheng J."/>
            <person name="Dai P."/>
            <person name="Han X."/>
            <person name="Huang E."/>
            <person name="Gao Y."/>
            <person name="Liu J."/>
            <person name="Shao H."/>
            <person name="Ye R."/>
            <person name="Li L."/>
            <person name="Wei W."/>
            <person name="Wang X."/>
            <person name="Wang C."/>
            <person name="Huo Q."/>
            <person name="Li W."/>
            <person name="Guo W."/>
            <person name="Chen H."/>
            <person name="Chen S."/>
            <person name="Zhou L."/>
            <person name="Zhou L."/>
            <person name="Ni X."/>
            <person name="Tian J."/>
            <person name="Zhou Y."/>
            <person name="Sheng Y."/>
            <person name="Liu T."/>
            <person name="Pan Y."/>
            <person name="Xia L."/>
            <person name="Li J."/>
            <person name="Zhao F."/>
            <person name="Cao W."/>
        </authorList>
    </citation>
    <scope>NUCLEOTIDE SEQUENCE</scope>
    <source>
        <strain evidence="4">Rsan-2018</strain>
        <tissue evidence="4">Larvae</tissue>
    </source>
</reference>
<accession>A0A9D4TAR6</accession>
<keyword evidence="1" id="KW-0808">Transferase</keyword>
<dbReference type="GO" id="GO:0030422">
    <property type="term" value="P:siRNA processing"/>
    <property type="evidence" value="ECO:0007669"/>
    <property type="project" value="TreeGrafter"/>
</dbReference>
<comment type="caution">
    <text evidence="4">The sequence shown here is derived from an EMBL/GenBank/DDBJ whole genome shotgun (WGS) entry which is preliminary data.</text>
</comment>
<evidence type="ECO:0000313" key="4">
    <source>
        <dbReference type="EMBL" id="KAH7984001.1"/>
    </source>
</evidence>
<organism evidence="4 5">
    <name type="scientific">Rhipicephalus sanguineus</name>
    <name type="common">Brown dog tick</name>
    <name type="synonym">Ixodes sanguineus</name>
    <dbReference type="NCBI Taxonomy" id="34632"/>
    <lineage>
        <taxon>Eukaryota</taxon>
        <taxon>Metazoa</taxon>
        <taxon>Ecdysozoa</taxon>
        <taxon>Arthropoda</taxon>
        <taxon>Chelicerata</taxon>
        <taxon>Arachnida</taxon>
        <taxon>Acari</taxon>
        <taxon>Parasitiformes</taxon>
        <taxon>Ixodida</taxon>
        <taxon>Ixodoidea</taxon>
        <taxon>Ixodidae</taxon>
        <taxon>Rhipicephalinae</taxon>
        <taxon>Rhipicephalus</taxon>
        <taxon>Rhipicephalus</taxon>
    </lineage>
</organism>
<dbReference type="VEuPathDB" id="VectorBase:RSAN_032904"/>
<sequence>MAWIAQVFVQCTEMRSPNVQYQEPLKKTVITGTVLVTKCPCLHPGDVRKFTAIDVPELHHVVDCIVFPAKGPRPHPDEMAGSDLDGDEYVVIWEKCLFFPGRNTTPMNFSDRNPEPSNKEITASLTSA</sequence>